<evidence type="ECO:0000313" key="6">
    <source>
        <dbReference type="EMBL" id="KAI3867227.1"/>
    </source>
</evidence>
<dbReference type="Proteomes" id="UP001202328">
    <property type="component" value="Unassembled WGS sequence"/>
</dbReference>
<accession>A0AAD4XA36</accession>
<organism evidence="6 7">
    <name type="scientific">Papaver atlanticum</name>
    <dbReference type="NCBI Taxonomy" id="357466"/>
    <lineage>
        <taxon>Eukaryota</taxon>
        <taxon>Viridiplantae</taxon>
        <taxon>Streptophyta</taxon>
        <taxon>Embryophyta</taxon>
        <taxon>Tracheophyta</taxon>
        <taxon>Spermatophyta</taxon>
        <taxon>Magnoliopsida</taxon>
        <taxon>Ranunculales</taxon>
        <taxon>Papaveraceae</taxon>
        <taxon>Papaveroideae</taxon>
        <taxon>Papaver</taxon>
    </lineage>
</organism>
<name>A0AAD4XA36_9MAGN</name>
<dbReference type="GO" id="GO:0016567">
    <property type="term" value="P:protein ubiquitination"/>
    <property type="evidence" value="ECO:0007669"/>
    <property type="project" value="TreeGrafter"/>
</dbReference>
<dbReference type="GO" id="GO:0008270">
    <property type="term" value="F:zinc ion binding"/>
    <property type="evidence" value="ECO:0007669"/>
    <property type="project" value="UniProtKB-KW"/>
</dbReference>
<dbReference type="Pfam" id="PF13639">
    <property type="entry name" value="zf-RING_2"/>
    <property type="match status" value="1"/>
</dbReference>
<keyword evidence="1" id="KW-0479">Metal-binding</keyword>
<gene>
    <name evidence="6" type="ORF">MKW98_001661</name>
</gene>
<proteinExistence type="predicted"/>
<evidence type="ECO:0000256" key="1">
    <source>
        <dbReference type="ARBA" id="ARBA00022723"/>
    </source>
</evidence>
<evidence type="ECO:0000256" key="3">
    <source>
        <dbReference type="ARBA" id="ARBA00022833"/>
    </source>
</evidence>
<keyword evidence="2 4" id="KW-0863">Zinc-finger</keyword>
<protein>
    <recommendedName>
        <fullName evidence="5">RING-type domain-containing protein</fullName>
    </recommendedName>
</protein>
<feature type="domain" description="RING-type" evidence="5">
    <location>
        <begin position="129"/>
        <end position="172"/>
    </location>
</feature>
<dbReference type="InterPro" id="IPR001841">
    <property type="entry name" value="Znf_RING"/>
</dbReference>
<dbReference type="AlphaFoldDB" id="A0AAD4XA36"/>
<dbReference type="InterPro" id="IPR013083">
    <property type="entry name" value="Znf_RING/FYVE/PHD"/>
</dbReference>
<keyword evidence="7" id="KW-1185">Reference proteome</keyword>
<evidence type="ECO:0000256" key="2">
    <source>
        <dbReference type="ARBA" id="ARBA00022771"/>
    </source>
</evidence>
<dbReference type="SUPFAM" id="SSF57850">
    <property type="entry name" value="RING/U-box"/>
    <property type="match status" value="1"/>
</dbReference>
<sequence length="218" mass="24480">MGFLCVGDIQLPLVKILAGLLKLIAGEVKFIVMVALFHMGLPLFVVDNSISHQLSTDEDFIISGDNAILTFPVTMEPGILDEIKKRLPILEFGDFLDASLASGEGAGEGQGDYYYSDSLESSSESETMCAVCMNCMDRSHEMRKLSNCCHVFHRECLDKWVDQNQVTCPLCRSNLLPHSHHHEQFTSSAEETSSFNEERSRDAWLVERICYLFGEDLF</sequence>
<reference evidence="6" key="1">
    <citation type="submission" date="2022-04" db="EMBL/GenBank/DDBJ databases">
        <title>A functionally conserved STORR gene fusion in Papaver species that diverged 16.8 million years ago.</title>
        <authorList>
            <person name="Catania T."/>
        </authorList>
    </citation>
    <scope>NUCLEOTIDE SEQUENCE</scope>
    <source>
        <strain evidence="6">S-188037</strain>
    </source>
</reference>
<dbReference type="SMART" id="SM00184">
    <property type="entry name" value="RING"/>
    <property type="match status" value="1"/>
</dbReference>
<evidence type="ECO:0000259" key="5">
    <source>
        <dbReference type="PROSITE" id="PS50089"/>
    </source>
</evidence>
<evidence type="ECO:0000256" key="4">
    <source>
        <dbReference type="PROSITE-ProRule" id="PRU00175"/>
    </source>
</evidence>
<dbReference type="GO" id="GO:0061630">
    <property type="term" value="F:ubiquitin protein ligase activity"/>
    <property type="evidence" value="ECO:0007669"/>
    <property type="project" value="TreeGrafter"/>
</dbReference>
<dbReference type="PANTHER" id="PTHR45969">
    <property type="entry name" value="RING ZINC FINGER PROTEIN-RELATED"/>
    <property type="match status" value="1"/>
</dbReference>
<evidence type="ECO:0000313" key="7">
    <source>
        <dbReference type="Proteomes" id="UP001202328"/>
    </source>
</evidence>
<dbReference type="PANTHER" id="PTHR45969:SF81">
    <property type="entry name" value="OS08G0157400 PROTEIN"/>
    <property type="match status" value="1"/>
</dbReference>
<comment type="caution">
    <text evidence="6">The sequence shown here is derived from an EMBL/GenBank/DDBJ whole genome shotgun (WGS) entry which is preliminary data.</text>
</comment>
<keyword evidence="3" id="KW-0862">Zinc</keyword>
<dbReference type="EMBL" id="JAJJMB010013564">
    <property type="protein sequence ID" value="KAI3867227.1"/>
    <property type="molecule type" value="Genomic_DNA"/>
</dbReference>
<dbReference type="PROSITE" id="PS50089">
    <property type="entry name" value="ZF_RING_2"/>
    <property type="match status" value="1"/>
</dbReference>
<dbReference type="Gene3D" id="3.30.40.10">
    <property type="entry name" value="Zinc/RING finger domain, C3HC4 (zinc finger)"/>
    <property type="match status" value="1"/>
</dbReference>